<dbReference type="InterPro" id="IPR043128">
    <property type="entry name" value="Rev_trsase/Diguanyl_cyclase"/>
</dbReference>
<dbReference type="PANTHER" id="PTHR44757:SF2">
    <property type="entry name" value="BIOFILM ARCHITECTURE MAINTENANCE PROTEIN MBAA"/>
    <property type="match status" value="1"/>
</dbReference>
<keyword evidence="3" id="KW-0812">Transmembrane</keyword>
<dbReference type="Proteomes" id="UP000186904">
    <property type="component" value="Unassembled WGS sequence"/>
</dbReference>
<dbReference type="PROSITE" id="PS50887">
    <property type="entry name" value="GGDEF"/>
    <property type="match status" value="1"/>
</dbReference>
<feature type="transmembrane region" description="Helical" evidence="3">
    <location>
        <begin position="157"/>
        <end position="180"/>
    </location>
</feature>
<keyword evidence="3" id="KW-0472">Membrane</keyword>
<dbReference type="InterPro" id="IPR000160">
    <property type="entry name" value="GGDEF_dom"/>
</dbReference>
<organism evidence="7 8">
    <name type="scientific">Halopseudomonas bauzanensis</name>
    <dbReference type="NCBI Taxonomy" id="653930"/>
    <lineage>
        <taxon>Bacteria</taxon>
        <taxon>Pseudomonadati</taxon>
        <taxon>Pseudomonadota</taxon>
        <taxon>Gammaproteobacteria</taxon>
        <taxon>Pseudomonadales</taxon>
        <taxon>Pseudomonadaceae</taxon>
        <taxon>Halopseudomonas</taxon>
    </lineage>
</organism>
<evidence type="ECO:0000313" key="7">
    <source>
        <dbReference type="EMBL" id="SFL66134.1"/>
    </source>
</evidence>
<evidence type="ECO:0000256" key="2">
    <source>
        <dbReference type="ARBA" id="ARBA00022636"/>
    </source>
</evidence>
<dbReference type="GO" id="GO:0071111">
    <property type="term" value="F:cyclic-guanylate-specific phosphodiesterase activity"/>
    <property type="evidence" value="ECO:0007669"/>
    <property type="project" value="UniProtKB-EC"/>
</dbReference>
<dbReference type="PROSITE" id="PS50883">
    <property type="entry name" value="EAL"/>
    <property type="match status" value="1"/>
</dbReference>
<evidence type="ECO:0000259" key="4">
    <source>
        <dbReference type="PROSITE" id="PS50883"/>
    </source>
</evidence>
<dbReference type="InterPro" id="IPR001633">
    <property type="entry name" value="EAL_dom"/>
</dbReference>
<dbReference type="Pfam" id="PF00563">
    <property type="entry name" value="EAL"/>
    <property type="match status" value="1"/>
</dbReference>
<dbReference type="PANTHER" id="PTHR44757">
    <property type="entry name" value="DIGUANYLATE CYCLASE DGCP"/>
    <property type="match status" value="1"/>
</dbReference>
<name>A0A1I4JI04_9GAMM</name>
<dbReference type="InterPro" id="IPR029787">
    <property type="entry name" value="Nucleotide_cyclase"/>
</dbReference>
<dbReference type="EMBL" id="FOGN01000001">
    <property type="protein sequence ID" value="SER59716.1"/>
    <property type="molecule type" value="Genomic_DNA"/>
</dbReference>
<dbReference type="FunFam" id="3.20.20.450:FF:000001">
    <property type="entry name" value="Cyclic di-GMP phosphodiesterase yahA"/>
    <property type="match status" value="1"/>
</dbReference>
<dbReference type="STRING" id="653930.SAMN05216589_1033"/>
<dbReference type="CDD" id="cd01948">
    <property type="entry name" value="EAL"/>
    <property type="match status" value="1"/>
</dbReference>
<dbReference type="SMART" id="SM00267">
    <property type="entry name" value="GGDEF"/>
    <property type="match status" value="1"/>
</dbReference>
<dbReference type="Pfam" id="PF00990">
    <property type="entry name" value="GGDEF"/>
    <property type="match status" value="1"/>
</dbReference>
<feature type="domain" description="GGDEF" evidence="5">
    <location>
        <begin position="281"/>
        <end position="414"/>
    </location>
</feature>
<dbReference type="SMART" id="SM00052">
    <property type="entry name" value="EAL"/>
    <property type="match status" value="1"/>
</dbReference>
<dbReference type="Gene3D" id="3.20.20.450">
    <property type="entry name" value="EAL domain"/>
    <property type="match status" value="1"/>
</dbReference>
<evidence type="ECO:0000259" key="5">
    <source>
        <dbReference type="PROSITE" id="PS50887"/>
    </source>
</evidence>
<dbReference type="InterPro" id="IPR035919">
    <property type="entry name" value="EAL_sf"/>
</dbReference>
<keyword evidence="2" id="KW-0973">c-di-GMP</keyword>
<dbReference type="Gene3D" id="3.30.70.270">
    <property type="match status" value="1"/>
</dbReference>
<reference evidence="8 9" key="1">
    <citation type="submission" date="2016-10" db="EMBL/GenBank/DDBJ databases">
        <authorList>
            <person name="de Groot N.N."/>
        </authorList>
    </citation>
    <scope>NUCLEOTIDE SEQUENCE [LARGE SCALE GENOMIC DNA]</scope>
    <source>
        <strain evidence="7 8">CGMCC 1.9095</strain>
        <strain evidence="6 9">DSM 22558</strain>
    </source>
</reference>
<dbReference type="SUPFAM" id="SSF55073">
    <property type="entry name" value="Nucleotide cyclase"/>
    <property type="match status" value="1"/>
</dbReference>
<dbReference type="AlphaFoldDB" id="A0A1I4JI04"/>
<feature type="domain" description="EAL" evidence="4">
    <location>
        <begin position="423"/>
        <end position="677"/>
    </location>
</feature>
<dbReference type="NCBIfam" id="TIGR00254">
    <property type="entry name" value="GGDEF"/>
    <property type="match status" value="1"/>
</dbReference>
<dbReference type="EC" id="3.1.4.52" evidence="1"/>
<evidence type="ECO:0000313" key="6">
    <source>
        <dbReference type="EMBL" id="SER59716.1"/>
    </source>
</evidence>
<dbReference type="SUPFAM" id="SSF141868">
    <property type="entry name" value="EAL domain-like"/>
    <property type="match status" value="1"/>
</dbReference>
<proteinExistence type="predicted"/>
<protein>
    <recommendedName>
        <fullName evidence="1">cyclic-guanylate-specific phosphodiesterase</fullName>
        <ecNumber evidence="1">3.1.4.52</ecNumber>
    </recommendedName>
</protein>
<dbReference type="CDD" id="cd01949">
    <property type="entry name" value="GGDEF"/>
    <property type="match status" value="1"/>
</dbReference>
<evidence type="ECO:0000256" key="3">
    <source>
        <dbReference type="SAM" id="Phobius"/>
    </source>
</evidence>
<evidence type="ECO:0000256" key="1">
    <source>
        <dbReference type="ARBA" id="ARBA00012282"/>
    </source>
</evidence>
<dbReference type="Proteomes" id="UP000186599">
    <property type="component" value="Unassembled WGS sequence"/>
</dbReference>
<sequence length="683" mass="76997">MLKVSRRHSLSIKLLKLVLMWALLAGMLLSMGQILFDLRIEREAINRDAKQILAMFHDPASQAIFSLDKEMATQVIEGLFANEAVHFAAIGHPDEPPLASRKRPLSTPPYRFITDLLFGVEQSFSIPLRGRAPYNEYYGELRLTLETAPYGQKFLRYSLIILISGVLRALAMAGALYLVYHVLLTRPLARIIDYIAHINPEQPGKMMIPMLPGQERNELGLWITKINELLHSIERNRNQRYEAEANMQHMARHDQLTGLPNRSLLLEQLARILAEARRRQHGVAVLCCGLDDFKEVNDRFGYQTGDSVLVAVAERLHAHSGRLISIARLGGDQFALVVGAVDEPYEVAELAQQILDELGLPFPVNNSQVAIQATIGITLFPDDGLDAGKLLQKAEQTMMLAKTRSRNRYQFYIASVDSEMRDRRELAADLRNALLRNELHLVYQPQVSLTDHRVVGVEALVRWHHPERGLVPPDLFIPLAEQSGAIIAIGEWVLDQACRQLRDWHEAGRTHLRMSVNLSTVQLHHPDLPEMVTQVLQRYGLPRANLELEVTETGLMEDIHAAARHLNELKSIGVQIALDDFGTGYSSLNYLRRLPLDKIKIDKSFTGDLLTAPDDQTIVRVIIQLGRNLGMRVIAEGVESAGQQDYLSAEGCDVGQGYFYSRPLTATALIEWLDGYEREHYRG</sequence>
<gene>
    <name evidence="7" type="ORF">SAMN04487855_0593</name>
    <name evidence="6" type="ORF">SAMN05216589_1033</name>
</gene>
<accession>A0A1I4JI04</accession>
<evidence type="ECO:0000313" key="9">
    <source>
        <dbReference type="Proteomes" id="UP000186904"/>
    </source>
</evidence>
<keyword evidence="3" id="KW-1133">Transmembrane helix</keyword>
<dbReference type="EMBL" id="FOUA01000001">
    <property type="protein sequence ID" value="SFL66134.1"/>
    <property type="molecule type" value="Genomic_DNA"/>
</dbReference>
<dbReference type="InterPro" id="IPR052155">
    <property type="entry name" value="Biofilm_reg_signaling"/>
</dbReference>
<evidence type="ECO:0000313" key="8">
    <source>
        <dbReference type="Proteomes" id="UP000186599"/>
    </source>
</evidence>
<keyword evidence="8" id="KW-1185">Reference proteome</keyword>